<protein>
    <submittedName>
        <fullName evidence="2">Uncharacterized protein</fullName>
    </submittedName>
</protein>
<organism evidence="2 3">
    <name type="scientific">Waltera intestinalis</name>
    <dbReference type="NCBI Taxonomy" id="2606635"/>
    <lineage>
        <taxon>Bacteria</taxon>
        <taxon>Bacillati</taxon>
        <taxon>Bacillota</taxon>
        <taxon>Clostridia</taxon>
        <taxon>Lachnospirales</taxon>
        <taxon>Lachnospiraceae</taxon>
        <taxon>Waltera</taxon>
    </lineage>
</organism>
<keyword evidence="3" id="KW-1185">Reference proteome</keyword>
<evidence type="ECO:0000313" key="2">
    <source>
        <dbReference type="EMBL" id="MST57783.1"/>
    </source>
</evidence>
<comment type="caution">
    <text evidence="2">The sequence shown here is derived from an EMBL/GenBank/DDBJ whole genome shotgun (WGS) entry which is preliminary data.</text>
</comment>
<dbReference type="EMBL" id="VUMU01000005">
    <property type="protein sequence ID" value="MST57783.1"/>
    <property type="molecule type" value="Genomic_DNA"/>
</dbReference>
<proteinExistence type="predicted"/>
<evidence type="ECO:0000313" key="3">
    <source>
        <dbReference type="Proteomes" id="UP000476055"/>
    </source>
</evidence>
<sequence length="99" mass="11150">MEPLDDKNTAQLLQQMRRQTEIRPEQEESSGSGSSHTGTFRIRLALAGVLLLTVILLDRENKSFAGLSMDQVLSYVTEVDYGTYIETWMENAVNDLQAL</sequence>
<feature type="region of interest" description="Disordered" evidence="1">
    <location>
        <begin position="1"/>
        <end position="37"/>
    </location>
</feature>
<reference evidence="2 3" key="1">
    <citation type="submission" date="2019-08" db="EMBL/GenBank/DDBJ databases">
        <title>In-depth cultivation of the pig gut microbiome towards novel bacterial diversity and tailored functional studies.</title>
        <authorList>
            <person name="Wylensek D."/>
            <person name="Hitch T.C.A."/>
            <person name="Clavel T."/>
        </authorList>
    </citation>
    <scope>NUCLEOTIDE SEQUENCE [LARGE SCALE GENOMIC DNA]</scope>
    <source>
        <strain evidence="2 3">WCA3-601-WT-6H</strain>
    </source>
</reference>
<dbReference type="AlphaFoldDB" id="A0A6L5YI82"/>
<accession>A0A6L5YI82</accession>
<gene>
    <name evidence="2" type="ORF">FYJ59_05930</name>
</gene>
<name>A0A6L5YI82_9FIRM</name>
<evidence type="ECO:0000256" key="1">
    <source>
        <dbReference type="SAM" id="MobiDB-lite"/>
    </source>
</evidence>
<dbReference type="RefSeq" id="WP_022155051.1">
    <property type="nucleotide sequence ID" value="NZ_DAWCKG010000088.1"/>
</dbReference>
<dbReference type="Proteomes" id="UP000476055">
    <property type="component" value="Unassembled WGS sequence"/>
</dbReference>